<reference evidence="6 7" key="1">
    <citation type="submission" date="2017-12" db="EMBL/GenBank/DDBJ databases">
        <title>Genomic Encyclopedia of Type Strains, Phase III (KMG-III): the genomes of soil and plant-associated and newly described type strains.</title>
        <authorList>
            <person name="Whitman W."/>
        </authorList>
    </citation>
    <scope>NUCLEOTIDE SEQUENCE [LARGE SCALE GENOMIC DNA]</scope>
    <source>
        <strain evidence="6 7">LP43</strain>
    </source>
</reference>
<comment type="similarity">
    <text evidence="1">Belongs to the glycosyltransferase 2 family.</text>
</comment>
<dbReference type="GO" id="GO:0016757">
    <property type="term" value="F:glycosyltransferase activity"/>
    <property type="evidence" value="ECO:0007669"/>
    <property type="project" value="UniProtKB-KW"/>
</dbReference>
<dbReference type="Proteomes" id="UP000233782">
    <property type="component" value="Unassembled WGS sequence"/>
</dbReference>
<dbReference type="InterPro" id="IPR001173">
    <property type="entry name" value="Glyco_trans_2-like"/>
</dbReference>
<name>A0A2N3V2F7_9BACT</name>
<gene>
    <name evidence="6" type="ORF">BD749_0771</name>
</gene>
<keyword evidence="4" id="KW-0812">Transmembrane</keyword>
<dbReference type="RefSeq" id="WP_101443022.1">
    <property type="nucleotide sequence ID" value="NZ_PJMU01000001.1"/>
</dbReference>
<feature type="domain" description="Glycosyltransferase 2-like" evidence="5">
    <location>
        <begin position="40"/>
        <end position="208"/>
    </location>
</feature>
<proteinExistence type="inferred from homology"/>
<evidence type="ECO:0000259" key="5">
    <source>
        <dbReference type="Pfam" id="PF00535"/>
    </source>
</evidence>
<dbReference type="Gene3D" id="3.90.550.10">
    <property type="entry name" value="Spore Coat Polysaccharide Biosynthesis Protein SpsA, Chain A"/>
    <property type="match status" value="1"/>
</dbReference>
<feature type="transmembrane region" description="Helical" evidence="4">
    <location>
        <begin position="6"/>
        <end position="24"/>
    </location>
</feature>
<feature type="transmembrane region" description="Helical" evidence="4">
    <location>
        <begin position="292"/>
        <end position="311"/>
    </location>
</feature>
<dbReference type="AlphaFoldDB" id="A0A2N3V2F7"/>
<dbReference type="OrthoDB" id="9800276at2"/>
<evidence type="ECO:0000256" key="3">
    <source>
        <dbReference type="ARBA" id="ARBA00022679"/>
    </source>
</evidence>
<protein>
    <submittedName>
        <fullName evidence="6">Cellulose synthase/poly-beta-1,6-N-acetylglucosamine synthase-like glycosyltransferase</fullName>
    </submittedName>
</protein>
<evidence type="ECO:0000313" key="6">
    <source>
        <dbReference type="EMBL" id="PKV75824.1"/>
    </source>
</evidence>
<keyword evidence="4" id="KW-1133">Transmembrane helix</keyword>
<accession>A0A2N3V2F7</accession>
<sequence>MMVSAAYFILYFLVFAALLLLLLLNRRRYTSHTQNLPRISILIAARNEEHNILTCLQSIAALDYPTDKIEVLIGDDASTDRTKAIVNEFIRERSGYTCVPITNMLGQAKGKANVLAHLARKATSDIFLFTDADIEVPPSWAKAMLSGLGENVGVVTGLTTVKGNRLFDKMQRMDWLFSIGLMQVFSDLNMPVTTMGNNMLLTREAYEAVGGFESIPFSVTEDIAIFNQILKRGYGFRNLYDSKVLAWSAPAPSYGALLEQRKRWMRGSVYMPQYMFALFVLHSAYYPVLIPFFFKASLGVALSIALVKLLLQSVFMHICLERLHHKAPWWQYVIFELYLLVTTFILILYFFVPTKVKWKGRRY</sequence>
<feature type="transmembrane region" description="Helical" evidence="4">
    <location>
        <begin position="269"/>
        <end position="286"/>
    </location>
</feature>
<evidence type="ECO:0000313" key="7">
    <source>
        <dbReference type="Proteomes" id="UP000233782"/>
    </source>
</evidence>
<evidence type="ECO:0000256" key="4">
    <source>
        <dbReference type="SAM" id="Phobius"/>
    </source>
</evidence>
<dbReference type="EMBL" id="PJMU01000001">
    <property type="protein sequence ID" value="PKV75824.1"/>
    <property type="molecule type" value="Genomic_DNA"/>
</dbReference>
<dbReference type="SUPFAM" id="SSF53448">
    <property type="entry name" value="Nucleotide-diphospho-sugar transferases"/>
    <property type="match status" value="1"/>
</dbReference>
<dbReference type="PANTHER" id="PTHR43630">
    <property type="entry name" value="POLY-BETA-1,6-N-ACETYL-D-GLUCOSAMINE SYNTHASE"/>
    <property type="match status" value="1"/>
</dbReference>
<organism evidence="6 7">
    <name type="scientific">Pontibacter ramchanderi</name>
    <dbReference type="NCBI Taxonomy" id="1179743"/>
    <lineage>
        <taxon>Bacteria</taxon>
        <taxon>Pseudomonadati</taxon>
        <taxon>Bacteroidota</taxon>
        <taxon>Cytophagia</taxon>
        <taxon>Cytophagales</taxon>
        <taxon>Hymenobacteraceae</taxon>
        <taxon>Pontibacter</taxon>
    </lineage>
</organism>
<keyword evidence="2" id="KW-0328">Glycosyltransferase</keyword>
<feature type="transmembrane region" description="Helical" evidence="4">
    <location>
        <begin position="332"/>
        <end position="352"/>
    </location>
</feature>
<keyword evidence="7" id="KW-1185">Reference proteome</keyword>
<dbReference type="InterPro" id="IPR029044">
    <property type="entry name" value="Nucleotide-diphossugar_trans"/>
</dbReference>
<dbReference type="Pfam" id="PF00535">
    <property type="entry name" value="Glycos_transf_2"/>
    <property type="match status" value="1"/>
</dbReference>
<evidence type="ECO:0000256" key="1">
    <source>
        <dbReference type="ARBA" id="ARBA00006739"/>
    </source>
</evidence>
<comment type="caution">
    <text evidence="6">The sequence shown here is derived from an EMBL/GenBank/DDBJ whole genome shotgun (WGS) entry which is preliminary data.</text>
</comment>
<keyword evidence="3 6" id="KW-0808">Transferase</keyword>
<dbReference type="PANTHER" id="PTHR43630:SF1">
    <property type="entry name" value="POLY-BETA-1,6-N-ACETYL-D-GLUCOSAMINE SYNTHASE"/>
    <property type="match status" value="1"/>
</dbReference>
<keyword evidence="4" id="KW-0472">Membrane</keyword>
<evidence type="ECO:0000256" key="2">
    <source>
        <dbReference type="ARBA" id="ARBA00022676"/>
    </source>
</evidence>